<dbReference type="InterPro" id="IPR042869">
    <property type="entry name" value="ARHGAP11A/B"/>
</dbReference>
<organism evidence="3 4">
    <name type="scientific">Pomacea canaliculata</name>
    <name type="common">Golden apple snail</name>
    <dbReference type="NCBI Taxonomy" id="400727"/>
    <lineage>
        <taxon>Eukaryota</taxon>
        <taxon>Metazoa</taxon>
        <taxon>Spiralia</taxon>
        <taxon>Lophotrochozoa</taxon>
        <taxon>Mollusca</taxon>
        <taxon>Gastropoda</taxon>
        <taxon>Caenogastropoda</taxon>
        <taxon>Architaenioglossa</taxon>
        <taxon>Ampullarioidea</taxon>
        <taxon>Ampullariidae</taxon>
        <taxon>Pomacea</taxon>
    </lineage>
</organism>
<dbReference type="Gene3D" id="1.10.555.10">
    <property type="entry name" value="Rho GTPase activation protein"/>
    <property type="match status" value="1"/>
</dbReference>
<dbReference type="AlphaFoldDB" id="A0A2T7NW62"/>
<feature type="region of interest" description="Disordered" evidence="1">
    <location>
        <begin position="307"/>
        <end position="341"/>
    </location>
</feature>
<name>A0A2T7NW62_POMCA</name>
<evidence type="ECO:0000259" key="2">
    <source>
        <dbReference type="PROSITE" id="PS50238"/>
    </source>
</evidence>
<dbReference type="PROSITE" id="PS50238">
    <property type="entry name" value="RHOGAP"/>
    <property type="match status" value="1"/>
</dbReference>
<evidence type="ECO:0000313" key="3">
    <source>
        <dbReference type="EMBL" id="PVD25413.1"/>
    </source>
</evidence>
<dbReference type="Proteomes" id="UP000245119">
    <property type="component" value="Linkage Group LG8"/>
</dbReference>
<dbReference type="PANTHER" id="PTHR15670:SF4">
    <property type="entry name" value="RHO GTPASE-ACTIVATING PROTEIN 11A"/>
    <property type="match status" value="1"/>
</dbReference>
<protein>
    <recommendedName>
        <fullName evidence="2">Rho-GAP domain-containing protein</fullName>
    </recommendedName>
</protein>
<dbReference type="Pfam" id="PF00620">
    <property type="entry name" value="RhoGAP"/>
    <property type="match status" value="1"/>
</dbReference>
<proteinExistence type="predicted"/>
<dbReference type="STRING" id="400727.A0A2T7NW62"/>
<reference evidence="3 4" key="1">
    <citation type="submission" date="2018-04" db="EMBL/GenBank/DDBJ databases">
        <title>The genome of golden apple snail Pomacea canaliculata provides insight into stress tolerance and invasive adaptation.</title>
        <authorList>
            <person name="Liu C."/>
            <person name="Liu B."/>
            <person name="Ren Y."/>
            <person name="Zhang Y."/>
            <person name="Wang H."/>
            <person name="Li S."/>
            <person name="Jiang F."/>
            <person name="Yin L."/>
            <person name="Zhang G."/>
            <person name="Qian W."/>
            <person name="Fan W."/>
        </authorList>
    </citation>
    <scope>NUCLEOTIDE SEQUENCE [LARGE SCALE GENOMIC DNA]</scope>
    <source>
        <strain evidence="3">SZHN2017</strain>
        <tissue evidence="3">Muscle</tissue>
    </source>
</reference>
<dbReference type="OrthoDB" id="410651at2759"/>
<dbReference type="InterPro" id="IPR000198">
    <property type="entry name" value="RhoGAP_dom"/>
</dbReference>
<dbReference type="GO" id="GO:0005096">
    <property type="term" value="F:GTPase activator activity"/>
    <property type="evidence" value="ECO:0007669"/>
    <property type="project" value="TreeGrafter"/>
</dbReference>
<gene>
    <name evidence="3" type="ORF">C0Q70_13069</name>
</gene>
<dbReference type="PANTHER" id="PTHR15670">
    <property type="entry name" value="RHO GTPASE ACTIVATING PROTEIN 11A"/>
    <property type="match status" value="1"/>
</dbReference>
<keyword evidence="4" id="KW-1185">Reference proteome</keyword>
<feature type="compositionally biased region" description="Low complexity" evidence="1">
    <location>
        <begin position="320"/>
        <end position="334"/>
    </location>
</feature>
<comment type="caution">
    <text evidence="3">The sequence shown here is derived from an EMBL/GenBank/DDBJ whole genome shotgun (WGS) entry which is preliminary data.</text>
</comment>
<dbReference type="EMBL" id="PZQS01000008">
    <property type="protein sequence ID" value="PVD25413.1"/>
    <property type="molecule type" value="Genomic_DNA"/>
</dbReference>
<evidence type="ECO:0000256" key="1">
    <source>
        <dbReference type="SAM" id="MobiDB-lite"/>
    </source>
</evidence>
<dbReference type="SMART" id="SM00324">
    <property type="entry name" value="RhoGAP"/>
    <property type="match status" value="1"/>
</dbReference>
<feature type="domain" description="Rho-GAP" evidence="2">
    <location>
        <begin position="62"/>
        <end position="248"/>
    </location>
</feature>
<dbReference type="GO" id="GO:0007165">
    <property type="term" value="P:signal transduction"/>
    <property type="evidence" value="ECO:0007669"/>
    <property type="project" value="InterPro"/>
</dbReference>
<sequence length="689" mass="76047">MENVRLIHSVDKLKHLRTLVKQDLKQLGIKVPKSKRTKKLNQSRNSSQDGMLAAGIFGNYLSFIPSTFIPDCGFVPKFLVDAAEIIRKNSMAEGIFRKSGSINRQKELKQQIEEGQKLQSENMHDVTGLIKQFFRELPEPLLTITYHDCFVRTYYLPPPDQVEAMLLLCLLLPPEHLSTLRFTMGLLSHLSEHYEHNKMDCSNLAVVLAPNIIHVNSRSQKMNATEEKLLQVQTSIVELLIVHAQRIGVVSESLYQRTCLMTECFGTEDELDGSDDNMLEDAKEARKKQRKRSGSLQGLVSSIGRGLSKLRRSTEGKNNLTTSSTSSSLSSTLSGLPDEHGLTSQLLSQSHTLPKPATKESVPTGVLSVAVPATPVLRKRKASTDGIPFSSTKKKAILEQLPYCSALGATPFTPASARRPELGWYNVFSSIIHSVKCHHKFVSSMSVFASHRNNTHLCHRSGKAKHLLKRLSGVKDKDFAGPERKRKIGKHLKNPASVLGNMAVSEITSSIPLAEDLHLLSSSKLHDASTSSNISVHNALNQSFIAHDDEVGGKDKYTVLIYSESTSVQSESVETCSRVTTADPLKLQEGAGMQWPGLTDSLLRRGQPNTITNGLLRGKPENLSKLRRSFDKSDISCLIPATVPSVEMVSDQKVSHTTDAQATKEDGLQAEHRESVITFTHVEAGESAR</sequence>
<evidence type="ECO:0000313" key="4">
    <source>
        <dbReference type="Proteomes" id="UP000245119"/>
    </source>
</evidence>
<dbReference type="SUPFAM" id="SSF48350">
    <property type="entry name" value="GTPase activation domain, GAP"/>
    <property type="match status" value="1"/>
</dbReference>
<dbReference type="InterPro" id="IPR008936">
    <property type="entry name" value="Rho_GTPase_activation_prot"/>
</dbReference>
<accession>A0A2T7NW62</accession>